<dbReference type="NCBIfam" id="TIGR00077">
    <property type="entry name" value="lspA"/>
    <property type="match status" value="1"/>
</dbReference>
<comment type="caution">
    <text evidence="9">Lacks conserved residue(s) required for the propagation of feature annotation.</text>
</comment>
<dbReference type="Pfam" id="PF01252">
    <property type="entry name" value="Peptidase_A8"/>
    <property type="match status" value="1"/>
</dbReference>
<dbReference type="HAMAP" id="MF_00161">
    <property type="entry name" value="LspA"/>
    <property type="match status" value="1"/>
</dbReference>
<dbReference type="PRINTS" id="PR00781">
    <property type="entry name" value="LIPOSIGPTASE"/>
</dbReference>
<keyword evidence="5 9" id="KW-0064">Aspartyl protease</keyword>
<dbReference type="InterPro" id="IPR001872">
    <property type="entry name" value="Peptidase_A8"/>
</dbReference>
<dbReference type="PANTHER" id="PTHR33695">
    <property type="entry name" value="LIPOPROTEIN SIGNAL PEPTIDASE"/>
    <property type="match status" value="1"/>
</dbReference>
<keyword evidence="3 9" id="KW-0645">Protease</keyword>
<comment type="catalytic activity">
    <reaction evidence="9">
        <text>Release of signal peptides from bacterial membrane prolipoproteins. Hydrolyzes -Xaa-Yaa-Zaa-|-(S,diacylglyceryl)Cys-, in which Xaa is hydrophobic (preferably Leu), and Yaa (Ala or Ser) and Zaa (Gly or Ala) have small, neutral side chains.</text>
        <dbReference type="EC" id="3.4.23.36"/>
    </reaction>
</comment>
<accession>A0ABS6RYX6</accession>
<comment type="similarity">
    <text evidence="1 9 10">Belongs to the peptidase A8 family.</text>
</comment>
<evidence type="ECO:0000256" key="3">
    <source>
        <dbReference type="ARBA" id="ARBA00022670"/>
    </source>
</evidence>
<keyword evidence="12" id="KW-1185">Reference proteome</keyword>
<gene>
    <name evidence="9 11" type="primary">lspA</name>
    <name evidence="11" type="ORF">HWQ67_09665</name>
</gene>
<evidence type="ECO:0000256" key="10">
    <source>
        <dbReference type="RuleBase" id="RU004181"/>
    </source>
</evidence>
<keyword evidence="6 9" id="KW-0378">Hydrolase</keyword>
<evidence type="ECO:0000256" key="5">
    <source>
        <dbReference type="ARBA" id="ARBA00022750"/>
    </source>
</evidence>
<dbReference type="Proteomes" id="UP001196980">
    <property type="component" value="Unassembled WGS sequence"/>
</dbReference>
<evidence type="ECO:0000256" key="8">
    <source>
        <dbReference type="ARBA" id="ARBA00023136"/>
    </source>
</evidence>
<evidence type="ECO:0000256" key="6">
    <source>
        <dbReference type="ARBA" id="ARBA00022801"/>
    </source>
</evidence>
<dbReference type="EMBL" id="JABXWD010000158">
    <property type="protein sequence ID" value="MBV6341851.1"/>
    <property type="molecule type" value="Genomic_DNA"/>
</dbReference>
<dbReference type="EC" id="3.4.23.36" evidence="9"/>
<reference evidence="11 12" key="1">
    <citation type="journal article" date="2020" name="J Geophys Res Biogeosci">
        <title>Magnetotaxis as an Adaptation to Enable Bacterial Shuttling of Microbial Sulfur and Sulfur Cycling Across Aquatic Oxic#Anoxic Interfaces.</title>
        <authorList>
            <person name="Li J."/>
            <person name="Liu P."/>
            <person name="Wang J."/>
            <person name="Roberts A.P."/>
            <person name="Pan Y."/>
        </authorList>
    </citation>
    <scope>NUCLEOTIDE SEQUENCE [LARGE SCALE GENOMIC DNA]</scope>
    <source>
        <strain evidence="11 12">MYR-1_YQ</strain>
    </source>
</reference>
<comment type="function">
    <text evidence="9">This protein specifically catalyzes the removal of signal peptides from prolipoproteins.</text>
</comment>
<feature type="active site" evidence="9">
    <location>
        <position position="125"/>
    </location>
</feature>
<evidence type="ECO:0000256" key="4">
    <source>
        <dbReference type="ARBA" id="ARBA00022692"/>
    </source>
</evidence>
<feature type="active site" evidence="9">
    <location>
        <position position="143"/>
    </location>
</feature>
<keyword evidence="8 9" id="KW-0472">Membrane</keyword>
<dbReference type="GO" id="GO:0004190">
    <property type="term" value="F:aspartic-type endopeptidase activity"/>
    <property type="evidence" value="ECO:0007669"/>
    <property type="project" value="UniProtKB-EC"/>
</dbReference>
<keyword evidence="4 9" id="KW-0812">Transmembrane</keyword>
<evidence type="ECO:0000313" key="11">
    <source>
        <dbReference type="EMBL" id="MBV6341851.1"/>
    </source>
</evidence>
<dbReference type="PANTHER" id="PTHR33695:SF1">
    <property type="entry name" value="LIPOPROTEIN SIGNAL PEPTIDASE"/>
    <property type="match status" value="1"/>
</dbReference>
<name>A0ABS6RYX6_9BACT</name>
<keyword evidence="7 9" id="KW-1133">Transmembrane helix</keyword>
<sequence>MSTGLIEKIIRGRGGSGKWKFYAIATVIYLLDQGTKFLIVQTLPLHDSRVVLPFFNIVYVRNIGSAFGLFQGLGNGTFIVLSVVALVLIAALIRISDNDLYAFSLLLGGAAGNATDRVARAYVVDFIDLYIGRYHWPAFNVADSALTVGIAMLIISQFRAKT</sequence>
<comment type="caution">
    <text evidence="11">The sequence shown here is derived from an EMBL/GenBank/DDBJ whole genome shotgun (WGS) entry which is preliminary data.</text>
</comment>
<evidence type="ECO:0000256" key="7">
    <source>
        <dbReference type="ARBA" id="ARBA00022989"/>
    </source>
</evidence>
<feature type="transmembrane region" description="Helical" evidence="9">
    <location>
        <begin position="77"/>
        <end position="96"/>
    </location>
</feature>
<proteinExistence type="inferred from homology"/>
<feature type="transmembrane region" description="Helical" evidence="9">
    <location>
        <begin position="21"/>
        <end position="39"/>
    </location>
</feature>
<evidence type="ECO:0000313" key="12">
    <source>
        <dbReference type="Proteomes" id="UP001196980"/>
    </source>
</evidence>
<comment type="pathway">
    <text evidence="9">Protein modification; lipoprotein biosynthesis (signal peptide cleavage).</text>
</comment>
<evidence type="ECO:0000256" key="1">
    <source>
        <dbReference type="ARBA" id="ARBA00006139"/>
    </source>
</evidence>
<organism evidence="11 12">
    <name type="scientific">Candidatus Magnetobacterium casense</name>
    <dbReference type="NCBI Taxonomy" id="1455061"/>
    <lineage>
        <taxon>Bacteria</taxon>
        <taxon>Pseudomonadati</taxon>
        <taxon>Nitrospirota</taxon>
        <taxon>Thermodesulfovibrionia</taxon>
        <taxon>Thermodesulfovibrionales</taxon>
        <taxon>Candidatus Magnetobacteriaceae</taxon>
        <taxon>Candidatus Magnetobacterium</taxon>
    </lineage>
</organism>
<comment type="subcellular location">
    <subcellularLocation>
        <location evidence="9">Cell membrane</location>
        <topology evidence="9">Multi-pass membrane protein</topology>
    </subcellularLocation>
</comment>
<evidence type="ECO:0000256" key="2">
    <source>
        <dbReference type="ARBA" id="ARBA00022475"/>
    </source>
</evidence>
<keyword evidence="2 9" id="KW-1003">Cell membrane</keyword>
<protein>
    <recommendedName>
        <fullName evidence="9">Lipoprotein signal peptidase</fullName>
        <ecNumber evidence="9">3.4.23.36</ecNumber>
    </recommendedName>
    <alternativeName>
        <fullName evidence="9">Prolipoprotein signal peptidase</fullName>
    </alternativeName>
    <alternativeName>
        <fullName evidence="9">Signal peptidase II</fullName>
        <shortName evidence="9">SPase II</shortName>
    </alternativeName>
</protein>
<evidence type="ECO:0000256" key="9">
    <source>
        <dbReference type="HAMAP-Rule" id="MF_00161"/>
    </source>
</evidence>
<feature type="transmembrane region" description="Helical" evidence="9">
    <location>
        <begin position="134"/>
        <end position="155"/>
    </location>
</feature>